<organism evidence="2 3">
    <name type="scientific">Vitrella brassicaformis (strain CCMP3155)</name>
    <dbReference type="NCBI Taxonomy" id="1169540"/>
    <lineage>
        <taxon>Eukaryota</taxon>
        <taxon>Sar</taxon>
        <taxon>Alveolata</taxon>
        <taxon>Colpodellida</taxon>
        <taxon>Vitrellaceae</taxon>
        <taxon>Vitrella</taxon>
    </lineage>
</organism>
<keyword evidence="3" id="KW-1185">Reference proteome</keyword>
<feature type="compositionally biased region" description="Basic and acidic residues" evidence="1">
    <location>
        <begin position="244"/>
        <end position="255"/>
    </location>
</feature>
<evidence type="ECO:0000313" key="3">
    <source>
        <dbReference type="Proteomes" id="UP000041254"/>
    </source>
</evidence>
<feature type="region of interest" description="Disordered" evidence="1">
    <location>
        <begin position="229"/>
        <end position="256"/>
    </location>
</feature>
<name>A0A0G4GE44_VITBC</name>
<dbReference type="AlphaFoldDB" id="A0A0G4GE44"/>
<dbReference type="Proteomes" id="UP000041254">
    <property type="component" value="Unassembled WGS sequence"/>
</dbReference>
<protein>
    <submittedName>
        <fullName evidence="2">Uncharacterized protein</fullName>
    </submittedName>
</protein>
<proteinExistence type="predicted"/>
<gene>
    <name evidence="2" type="ORF">Vbra_22735</name>
</gene>
<dbReference type="OrthoDB" id="550575at2759"/>
<dbReference type="InParanoid" id="A0A0G4GE44"/>
<evidence type="ECO:0000313" key="2">
    <source>
        <dbReference type="EMBL" id="CEM27696.1"/>
    </source>
</evidence>
<dbReference type="EMBL" id="CDMY01000638">
    <property type="protein sequence ID" value="CEM27696.1"/>
    <property type="molecule type" value="Genomic_DNA"/>
</dbReference>
<dbReference type="VEuPathDB" id="CryptoDB:Vbra_22735"/>
<reference evidence="2 3" key="1">
    <citation type="submission" date="2014-11" db="EMBL/GenBank/DDBJ databases">
        <authorList>
            <person name="Zhu J."/>
            <person name="Qi W."/>
            <person name="Song R."/>
        </authorList>
    </citation>
    <scope>NUCLEOTIDE SEQUENCE [LARGE SCALE GENOMIC DNA]</scope>
</reference>
<sequence>MDVNQFVAKARAVKDSLALLLDQDPATIAAQASSPVGLALSYQLGSVACLLDTLPLKLQQREPSLASAVAVDAHTSTTEVAAASGASDTEPQAPVVSGPSYRLIHRSGNPPPVNQGPARRRLSRDVLANVFGHLQPWELTRYRRPLGTPLFHQSAANYTKLVIDCEDDTARQMWETMPLAVAHRWGKRATNVREIKHRHPEWRGEWCRGTWVALVEGHGSGRAVIADKKRREREGGEGTADAAAMRDGDDPRSADEGTLEVLPFEEVKLDKSVDIIDPRPSYRLPPAPAGPIHLPALKTVDNISSECLYARVGRQWRTPAVKTLTIRGDLHESEVEGARAWLGDCEAIEVLDADEVAGVPASVLSALPADGKSLAALRTLRGIRLLVGTPAEIDRLREVLVARGVRRSIRELKIVWNTLSNTDEDWERLQKTAQLVDAVAHPEALSGRVVRKSWGCGHIDAEFLSRTSSAGSPTMQRIVDEFAKTADTVKYKGGDEPVPAAITDDTFPAAHTLQLLGGALADDAKEERAIEIASHMPSLARIDVGDAIYGAHLDAPADEVWVFLERLQTALVSREREKSLSVGLGLPASAFLEPLSDQESPCLWGRDSNDKLPPIKDVAINVFDDVADAGDLETFYQHAMASVASFSNELKGHKRTGVYFHESTDLCQDFERRFVAEQGGLNFAGGPYKFSFVDDTFSAPHLLVERRT</sequence>
<evidence type="ECO:0000256" key="1">
    <source>
        <dbReference type="SAM" id="MobiDB-lite"/>
    </source>
</evidence>
<dbReference type="PhylomeDB" id="A0A0G4GE44"/>
<accession>A0A0G4GE44</accession>